<evidence type="ECO:0000256" key="1">
    <source>
        <dbReference type="SAM" id="MobiDB-lite"/>
    </source>
</evidence>
<dbReference type="OrthoDB" id="10550752at2759"/>
<evidence type="ECO:0000313" key="2">
    <source>
        <dbReference type="EMBL" id="PPQ73429.1"/>
    </source>
</evidence>
<comment type="caution">
    <text evidence="2">The sequence shown here is derived from an EMBL/GenBank/DDBJ whole genome shotgun (WGS) entry which is preliminary data.</text>
</comment>
<sequence length="597" mass="67371">MHSLPQLVSLLLDFNPLRGSEPSCSPVNLHLPTLYPDIIDNILGIINEWPSCDRDQTLLHCALVCKVWCPIARRYSFAVIRGIATYEMAALRRIFRSTRRERNYSQHHFGDTIVQHVRTATFRVYMDSDEWSVVKEMLELPIAHRRTEASLLDSTSYLSPSTSSTLPNFSLHSHTNTHIKLAQGTLFGWHLFDLQSYIRSNTFNLTHLDLSHLKLAVTKSELKSFLFVARHRGLKSLSWNSVGWWVEEESLHVHSTDVDGSSDSSADGSSTSSPELLSGPGGEASFLSNQETHVILPCRSDPPSLSTFTIDRLHYYTEACEGEETTFTEKFWPHRLLNSSILDVRELIIRVDSWVLAFEMDIAREMVLSLASNLVELDLAHEALDYDCHFFRKISKVSFPSLKTLKFQIGNQEYSLEDDGDTLQDTSQLFLEALSQLTSPENAPSLEHVVIFLTEGIMYLAALNTMSTYPFEHEDYFLLQTGYEWNILDDAIWIASWLNGIEGGRTGADISVDRASSSTLAQTGASSARVVSANASALARPSPKVTLASEPFFLDYYAEFDIDEIVRFIKSRCPKSVGYGADIRLSIQDRQIETSRF</sequence>
<protein>
    <submittedName>
        <fullName evidence="2">Uncharacterized protein</fullName>
    </submittedName>
</protein>
<dbReference type="AlphaFoldDB" id="A0A409W4G8"/>
<dbReference type="InParanoid" id="A0A409W4G8"/>
<reference evidence="2 3" key="1">
    <citation type="journal article" date="2018" name="Evol. Lett.">
        <title>Horizontal gene cluster transfer increased hallucinogenic mushroom diversity.</title>
        <authorList>
            <person name="Reynolds H.T."/>
            <person name="Vijayakumar V."/>
            <person name="Gluck-Thaler E."/>
            <person name="Korotkin H.B."/>
            <person name="Matheny P.B."/>
            <person name="Slot J.C."/>
        </authorList>
    </citation>
    <scope>NUCLEOTIDE SEQUENCE [LARGE SCALE GENOMIC DNA]</scope>
    <source>
        <strain evidence="2 3">2629</strain>
    </source>
</reference>
<dbReference type="EMBL" id="NHTK01005818">
    <property type="protein sequence ID" value="PPQ73429.1"/>
    <property type="molecule type" value="Genomic_DNA"/>
</dbReference>
<evidence type="ECO:0000313" key="3">
    <source>
        <dbReference type="Proteomes" id="UP000284842"/>
    </source>
</evidence>
<feature type="compositionally biased region" description="Low complexity" evidence="1">
    <location>
        <begin position="258"/>
        <end position="273"/>
    </location>
</feature>
<accession>A0A409W4G8</accession>
<proteinExistence type="predicted"/>
<feature type="region of interest" description="Disordered" evidence="1">
    <location>
        <begin position="256"/>
        <end position="280"/>
    </location>
</feature>
<gene>
    <name evidence="2" type="ORF">CVT24_008135</name>
</gene>
<keyword evidence="3" id="KW-1185">Reference proteome</keyword>
<dbReference type="Proteomes" id="UP000284842">
    <property type="component" value="Unassembled WGS sequence"/>
</dbReference>
<organism evidence="2 3">
    <name type="scientific">Panaeolus cyanescens</name>
    <dbReference type="NCBI Taxonomy" id="181874"/>
    <lineage>
        <taxon>Eukaryota</taxon>
        <taxon>Fungi</taxon>
        <taxon>Dikarya</taxon>
        <taxon>Basidiomycota</taxon>
        <taxon>Agaricomycotina</taxon>
        <taxon>Agaricomycetes</taxon>
        <taxon>Agaricomycetidae</taxon>
        <taxon>Agaricales</taxon>
        <taxon>Agaricineae</taxon>
        <taxon>Galeropsidaceae</taxon>
        <taxon>Panaeolus</taxon>
    </lineage>
</organism>
<name>A0A409W4G8_9AGAR</name>